<proteinExistence type="predicted"/>
<protein>
    <recommendedName>
        <fullName evidence="4">Helix-turn-helix domain-containing protein</fullName>
    </recommendedName>
</protein>
<dbReference type="Gene3D" id="1.10.10.10">
    <property type="entry name" value="Winged helix-like DNA-binding domain superfamily/Winged helix DNA-binding domain"/>
    <property type="match status" value="1"/>
</dbReference>
<feature type="compositionally biased region" description="Polar residues" evidence="1">
    <location>
        <begin position="139"/>
        <end position="152"/>
    </location>
</feature>
<reference evidence="2 3" key="1">
    <citation type="submission" date="2015-01" db="EMBL/GenBank/DDBJ databases">
        <title>Genome sequencing of Jeotgalibacillus soli.</title>
        <authorList>
            <person name="Goh K.M."/>
            <person name="Chan K.-G."/>
            <person name="Yaakop A.S."/>
            <person name="Ee R."/>
            <person name="Gan H.M."/>
            <person name="Chan C.S."/>
        </authorList>
    </citation>
    <scope>NUCLEOTIDE SEQUENCE [LARGE SCALE GENOMIC DNA]</scope>
    <source>
        <strain evidence="2 3">P9</strain>
    </source>
</reference>
<dbReference type="AlphaFoldDB" id="A0A0C2R4A1"/>
<feature type="compositionally biased region" description="Low complexity" evidence="1">
    <location>
        <begin position="123"/>
        <end position="138"/>
    </location>
</feature>
<evidence type="ECO:0000313" key="3">
    <source>
        <dbReference type="Proteomes" id="UP000031938"/>
    </source>
</evidence>
<dbReference type="Proteomes" id="UP000031938">
    <property type="component" value="Unassembled WGS sequence"/>
</dbReference>
<evidence type="ECO:0000313" key="2">
    <source>
        <dbReference type="EMBL" id="KIL45060.1"/>
    </source>
</evidence>
<accession>A0A0C2R4A1</accession>
<dbReference type="Pfam" id="PF13730">
    <property type="entry name" value="HTH_36"/>
    <property type="match status" value="1"/>
</dbReference>
<evidence type="ECO:0008006" key="4">
    <source>
        <dbReference type="Google" id="ProtNLM"/>
    </source>
</evidence>
<name>A0A0C2R4A1_9BACL</name>
<dbReference type="EMBL" id="JXRP01000018">
    <property type="protein sequence ID" value="KIL45060.1"/>
    <property type="molecule type" value="Genomic_DNA"/>
</dbReference>
<dbReference type="STRING" id="889306.KP78_26040"/>
<sequence>MSWLPYYQTFHSKEELNRAVKKHLSENAHNMKEAERILFQLISRYAVKFPGAAHLKAATMAEHMGCSEKTIRRLLILLESKRMIKKIPTIRKVSGGKGANVIIIQSYDEKAEKCLEYTHNDQSELSSRTSAETSTATSNKPRNSSNETITSFKQKDPLKNLQDTAVPASVLSKKIPEEIFTAMSKYFSNDAEAMYSYYGLLLRAKASVAKDLRIEESPEPFIEAWHGVILKAKQGKVRSLNSYLYRAWQQAALTALRQKNPIFNWLES</sequence>
<feature type="region of interest" description="Disordered" evidence="1">
    <location>
        <begin position="119"/>
        <end position="154"/>
    </location>
</feature>
<gene>
    <name evidence="2" type="ORF">KP78_26040</name>
</gene>
<dbReference type="PATRIC" id="fig|889306.3.peg.2617"/>
<dbReference type="InterPro" id="IPR036388">
    <property type="entry name" value="WH-like_DNA-bd_sf"/>
</dbReference>
<comment type="caution">
    <text evidence="2">The sequence shown here is derived from an EMBL/GenBank/DDBJ whole genome shotgun (WGS) entry which is preliminary data.</text>
</comment>
<dbReference type="RefSeq" id="WP_041089330.1">
    <property type="nucleotide sequence ID" value="NZ_JXRP01000018.1"/>
</dbReference>
<evidence type="ECO:0000256" key="1">
    <source>
        <dbReference type="SAM" id="MobiDB-lite"/>
    </source>
</evidence>
<dbReference type="OrthoDB" id="2708249at2"/>
<organism evidence="2 3">
    <name type="scientific">Jeotgalibacillus soli</name>
    <dbReference type="NCBI Taxonomy" id="889306"/>
    <lineage>
        <taxon>Bacteria</taxon>
        <taxon>Bacillati</taxon>
        <taxon>Bacillota</taxon>
        <taxon>Bacilli</taxon>
        <taxon>Bacillales</taxon>
        <taxon>Caryophanaceae</taxon>
        <taxon>Jeotgalibacillus</taxon>
    </lineage>
</organism>
<keyword evidence="3" id="KW-1185">Reference proteome</keyword>